<dbReference type="Pfam" id="PF02518">
    <property type="entry name" value="HATPase_c"/>
    <property type="match status" value="1"/>
</dbReference>
<evidence type="ECO:0000256" key="1">
    <source>
        <dbReference type="ARBA" id="ARBA00000085"/>
    </source>
</evidence>
<dbReference type="PROSITE" id="PS50109">
    <property type="entry name" value="HIS_KIN"/>
    <property type="match status" value="1"/>
</dbReference>
<dbReference type="KEGG" id="dgi:Desgi_0907"/>
<dbReference type="InterPro" id="IPR013656">
    <property type="entry name" value="PAS_4"/>
</dbReference>
<evidence type="ECO:0000313" key="13">
    <source>
        <dbReference type="Proteomes" id="UP000013520"/>
    </source>
</evidence>
<dbReference type="InterPro" id="IPR004358">
    <property type="entry name" value="Sig_transdc_His_kin-like_C"/>
</dbReference>
<dbReference type="SMART" id="SM00091">
    <property type="entry name" value="PAS"/>
    <property type="match status" value="2"/>
</dbReference>
<keyword evidence="4" id="KW-0808">Transferase</keyword>
<dbReference type="Gene3D" id="1.10.287.130">
    <property type="match status" value="1"/>
</dbReference>
<dbReference type="Gene3D" id="3.30.450.20">
    <property type="entry name" value="PAS domain"/>
    <property type="match status" value="2"/>
</dbReference>
<keyword evidence="6" id="KW-0418">Kinase</keyword>
<comment type="catalytic activity">
    <reaction evidence="1">
        <text>ATP + protein L-histidine = ADP + protein N-phospho-L-histidine.</text>
        <dbReference type="EC" id="2.7.13.3"/>
    </reaction>
</comment>
<evidence type="ECO:0000256" key="2">
    <source>
        <dbReference type="ARBA" id="ARBA00012438"/>
    </source>
</evidence>
<dbReference type="InterPro" id="IPR036890">
    <property type="entry name" value="HATPase_C_sf"/>
</dbReference>
<dbReference type="InterPro" id="IPR003594">
    <property type="entry name" value="HATPase_dom"/>
</dbReference>
<dbReference type="CDD" id="cd00082">
    <property type="entry name" value="HisKA"/>
    <property type="match status" value="1"/>
</dbReference>
<organism evidence="12 13">
    <name type="scientific">Desulfoscipio gibsoniae DSM 7213</name>
    <dbReference type="NCBI Taxonomy" id="767817"/>
    <lineage>
        <taxon>Bacteria</taxon>
        <taxon>Bacillati</taxon>
        <taxon>Bacillota</taxon>
        <taxon>Clostridia</taxon>
        <taxon>Eubacteriales</taxon>
        <taxon>Desulfallaceae</taxon>
        <taxon>Desulfoscipio</taxon>
    </lineage>
</organism>
<evidence type="ECO:0000259" key="10">
    <source>
        <dbReference type="PROSITE" id="PS50112"/>
    </source>
</evidence>
<dbReference type="RefSeq" id="WP_006521109.1">
    <property type="nucleotide sequence ID" value="NC_021184.1"/>
</dbReference>
<dbReference type="EMBL" id="CP003273">
    <property type="protein sequence ID" value="AGL00455.1"/>
    <property type="molecule type" value="Genomic_DNA"/>
</dbReference>
<dbReference type="InterPro" id="IPR003661">
    <property type="entry name" value="HisK_dim/P_dom"/>
</dbReference>
<reference evidence="12 13" key="1">
    <citation type="submission" date="2012-01" db="EMBL/GenBank/DDBJ databases">
        <title>Complete sequence of Desulfotomaculum gibsoniae DSM 7213.</title>
        <authorList>
            <consortium name="US DOE Joint Genome Institute"/>
            <person name="Lucas S."/>
            <person name="Han J."/>
            <person name="Lapidus A."/>
            <person name="Cheng J.-F."/>
            <person name="Goodwin L."/>
            <person name="Pitluck S."/>
            <person name="Peters L."/>
            <person name="Ovchinnikova G."/>
            <person name="Teshima H."/>
            <person name="Detter J.C."/>
            <person name="Han C."/>
            <person name="Tapia R."/>
            <person name="Land M."/>
            <person name="Hauser L."/>
            <person name="Kyrpides N."/>
            <person name="Ivanova N."/>
            <person name="Pagani I."/>
            <person name="Parshina S."/>
            <person name="Plugge C."/>
            <person name="Muyzer G."/>
            <person name="Kuever J."/>
            <person name="Ivanova A."/>
            <person name="Nazina T."/>
            <person name="Klenk H.-P."/>
            <person name="Brambilla E."/>
            <person name="Spring S."/>
            <person name="Stams A.F."/>
            <person name="Woyke T."/>
        </authorList>
    </citation>
    <scope>NUCLEOTIDE SEQUENCE [LARGE SCALE GENOMIC DNA]</scope>
    <source>
        <strain evidence="12 13">DSM 7213</strain>
    </source>
</reference>
<dbReference type="NCBIfam" id="TIGR00229">
    <property type="entry name" value="sensory_box"/>
    <property type="match status" value="2"/>
</dbReference>
<dbReference type="PROSITE" id="PS50112">
    <property type="entry name" value="PAS"/>
    <property type="match status" value="2"/>
</dbReference>
<keyword evidence="5" id="KW-0547">Nucleotide-binding</keyword>
<dbReference type="SMART" id="SM00388">
    <property type="entry name" value="HisKA"/>
    <property type="match status" value="1"/>
</dbReference>
<feature type="domain" description="PAC" evidence="11">
    <location>
        <begin position="92"/>
        <end position="145"/>
    </location>
</feature>
<dbReference type="GO" id="GO:0005524">
    <property type="term" value="F:ATP binding"/>
    <property type="evidence" value="ECO:0007669"/>
    <property type="project" value="UniProtKB-KW"/>
</dbReference>
<evidence type="ECO:0000313" key="12">
    <source>
        <dbReference type="EMBL" id="AGL00455.1"/>
    </source>
</evidence>
<dbReference type="SMART" id="SM00086">
    <property type="entry name" value="PAC"/>
    <property type="match status" value="1"/>
</dbReference>
<dbReference type="InterPro" id="IPR036097">
    <property type="entry name" value="HisK_dim/P_sf"/>
</dbReference>
<dbReference type="PANTHER" id="PTHR43065:SF46">
    <property type="entry name" value="C4-DICARBOXYLATE TRANSPORT SENSOR PROTEIN DCTB"/>
    <property type="match status" value="1"/>
</dbReference>
<dbReference type="Proteomes" id="UP000013520">
    <property type="component" value="Chromosome"/>
</dbReference>
<dbReference type="SUPFAM" id="SSF55874">
    <property type="entry name" value="ATPase domain of HSP90 chaperone/DNA topoisomerase II/histidine kinase"/>
    <property type="match status" value="1"/>
</dbReference>
<evidence type="ECO:0000256" key="5">
    <source>
        <dbReference type="ARBA" id="ARBA00022741"/>
    </source>
</evidence>
<gene>
    <name evidence="12" type="ORF">Desgi_0907</name>
</gene>
<dbReference type="InterPro" id="IPR035965">
    <property type="entry name" value="PAS-like_dom_sf"/>
</dbReference>
<evidence type="ECO:0000256" key="8">
    <source>
        <dbReference type="ARBA" id="ARBA00023012"/>
    </source>
</evidence>
<dbReference type="eggNOG" id="COG3852">
    <property type="taxonomic scope" value="Bacteria"/>
</dbReference>
<dbReference type="CDD" id="cd00130">
    <property type="entry name" value="PAS"/>
    <property type="match status" value="2"/>
</dbReference>
<feature type="domain" description="PAS" evidence="10">
    <location>
        <begin position="5"/>
        <end position="50"/>
    </location>
</feature>
<dbReference type="SUPFAM" id="SSF55785">
    <property type="entry name" value="PYP-like sensor domain (PAS domain)"/>
    <property type="match status" value="2"/>
</dbReference>
<evidence type="ECO:0000256" key="7">
    <source>
        <dbReference type="ARBA" id="ARBA00022840"/>
    </source>
</evidence>
<evidence type="ECO:0000256" key="6">
    <source>
        <dbReference type="ARBA" id="ARBA00022777"/>
    </source>
</evidence>
<dbReference type="GO" id="GO:0000155">
    <property type="term" value="F:phosphorelay sensor kinase activity"/>
    <property type="evidence" value="ECO:0007669"/>
    <property type="project" value="InterPro"/>
</dbReference>
<dbReference type="PROSITE" id="PS50113">
    <property type="entry name" value="PAC"/>
    <property type="match status" value="2"/>
</dbReference>
<sequence length="532" mass="59891">MPTDNHERLLDIIDFLPDATFVVDCSGKVIVWNRAIEEMSGVSREAIIGRGGYTYSVPFYGYSKPGLLDFFGVDEKEIARQYKSVHKKSQTLYAEVFVPQIYQGRGGYLWLTAAPLYDNEGHLAGGIECIRDITDSKRLEEELYQHRHRLENLVQERTRELACANELLQREIHERSCVEETLRGSEKKLKEQVDYLNTLIESMNELFYTYDTNANIVFINYKCWDVLGYQREELLGRNLLEFVPEKNKAEIYSAIQVRLQQGVPGSYETEIIHKNGSSRYVRLNVSPVIKDGRITGGMVLAEDISEQKRVEREMAHLERLRIVGEMAATIGHEVRNPMTSVRGFLQLLGGKADCLKYKEIFDLMLEELDRANGIITDFLSLARNKPVKKVMQNINILVQSLFPLLQADASKDQKNVVLVLDEVPDLLLDAKEMHQLILNLVRNGLEAIPTGGRVVISTAAAYSEVILAVQDDGCGIDPTMLDKLGTPFCTTKDNGTGLGLAVCYSIAARHNACITVDSSPLGTTFAVRFKLS</sequence>
<proteinExistence type="predicted"/>
<dbReference type="EC" id="2.7.13.3" evidence="2"/>
<dbReference type="OrthoDB" id="505470at2"/>
<dbReference type="HOGENOM" id="CLU_571895_0_0_9"/>
<keyword evidence="7" id="KW-0067">ATP-binding</keyword>
<accession>R4KIT4</accession>
<dbReference type="SMART" id="SM00387">
    <property type="entry name" value="HATPase_c"/>
    <property type="match status" value="1"/>
</dbReference>
<dbReference type="STRING" id="767817.Desgi_0907"/>
<keyword evidence="8" id="KW-0902">Two-component regulatory system</keyword>
<evidence type="ECO:0000256" key="3">
    <source>
        <dbReference type="ARBA" id="ARBA00022553"/>
    </source>
</evidence>
<keyword evidence="13" id="KW-1185">Reference proteome</keyword>
<evidence type="ECO:0000259" key="9">
    <source>
        <dbReference type="PROSITE" id="PS50109"/>
    </source>
</evidence>
<name>R4KIT4_9FIRM</name>
<dbReference type="PRINTS" id="PR00344">
    <property type="entry name" value="BCTRLSENSOR"/>
</dbReference>
<feature type="domain" description="PAC" evidence="11">
    <location>
        <begin position="265"/>
        <end position="316"/>
    </location>
</feature>
<dbReference type="SUPFAM" id="SSF47384">
    <property type="entry name" value="Homodimeric domain of signal transducing histidine kinase"/>
    <property type="match status" value="1"/>
</dbReference>
<feature type="domain" description="PAS" evidence="10">
    <location>
        <begin position="192"/>
        <end position="262"/>
    </location>
</feature>
<dbReference type="InterPro" id="IPR000014">
    <property type="entry name" value="PAS"/>
</dbReference>
<evidence type="ECO:0000259" key="11">
    <source>
        <dbReference type="PROSITE" id="PS50113"/>
    </source>
</evidence>
<dbReference type="InterPro" id="IPR005467">
    <property type="entry name" value="His_kinase_dom"/>
</dbReference>
<evidence type="ECO:0000256" key="4">
    <source>
        <dbReference type="ARBA" id="ARBA00022679"/>
    </source>
</evidence>
<dbReference type="Pfam" id="PF00512">
    <property type="entry name" value="HisKA"/>
    <property type="match status" value="1"/>
</dbReference>
<keyword evidence="3" id="KW-0597">Phosphoprotein</keyword>
<dbReference type="eggNOG" id="COG3829">
    <property type="taxonomic scope" value="Bacteria"/>
</dbReference>
<dbReference type="Pfam" id="PF13426">
    <property type="entry name" value="PAS_9"/>
    <property type="match status" value="1"/>
</dbReference>
<protein>
    <recommendedName>
        <fullName evidence="2">histidine kinase</fullName>
        <ecNumber evidence="2">2.7.13.3</ecNumber>
    </recommendedName>
</protein>
<dbReference type="InterPro" id="IPR001610">
    <property type="entry name" value="PAC"/>
</dbReference>
<dbReference type="InterPro" id="IPR000700">
    <property type="entry name" value="PAS-assoc_C"/>
</dbReference>
<dbReference type="AlphaFoldDB" id="R4KIT4"/>
<dbReference type="Gene3D" id="3.30.565.10">
    <property type="entry name" value="Histidine kinase-like ATPase, C-terminal domain"/>
    <property type="match status" value="1"/>
</dbReference>
<feature type="domain" description="Histidine kinase" evidence="9">
    <location>
        <begin position="329"/>
        <end position="532"/>
    </location>
</feature>
<dbReference type="PANTHER" id="PTHR43065">
    <property type="entry name" value="SENSOR HISTIDINE KINASE"/>
    <property type="match status" value="1"/>
</dbReference>
<dbReference type="Pfam" id="PF08448">
    <property type="entry name" value="PAS_4"/>
    <property type="match status" value="1"/>
</dbReference>